<accession>A0AAP9YH78</accession>
<reference evidence="1 2" key="1">
    <citation type="submission" date="2020-12" db="EMBL/GenBank/DDBJ databases">
        <title>Genomic Analysis and Response surface optimization of nitrogen-fixing conditions for A. chroococcum strain HR1, Isolation from rhizosphere soil.</title>
        <authorList>
            <person name="Li J."/>
            <person name="Yang H."/>
            <person name="Liu H."/>
            <person name="Wang C."/>
            <person name="Tian Y."/>
            <person name="Lu X.Y."/>
        </authorList>
    </citation>
    <scope>NUCLEOTIDE SEQUENCE [LARGE SCALE GENOMIC DNA]</scope>
    <source>
        <strain evidence="1 2">HR1</strain>
        <plasmid evidence="1 2">unnamed1</plasmid>
    </source>
</reference>
<dbReference type="AlphaFoldDB" id="A0AAP9YH78"/>
<proteinExistence type="predicted"/>
<evidence type="ECO:0000313" key="2">
    <source>
        <dbReference type="Proteomes" id="UP000596192"/>
    </source>
</evidence>
<sequence>MSPEPGSLFQDFPSCDNEEDAIKSLAKIYAVPDKEIERILTHPDVVEIAKSDTELLSPYFPFVISMLLKSHPRYELTHAAYYHSTSYDGCPSWFDEGLLGSSAGIGCFIEKISGLIPEEKREAVVQESRRIVAFRSELEGSTAKGTGPYAWNTLAAASSSENGIRYQVPEAIQDLWGRSLVGRGDLIDLSGVIREKLKPVVVKFKGATTDLDTYCSVLWGYLLSENGETHLTHTFVGDGVGIPRESILAIIDV</sequence>
<name>A0AAP9YH78_9GAMM</name>
<keyword evidence="1" id="KW-0614">Plasmid</keyword>
<organism evidence="1 2">
    <name type="scientific">Azotobacter chroococcum</name>
    <dbReference type="NCBI Taxonomy" id="353"/>
    <lineage>
        <taxon>Bacteria</taxon>
        <taxon>Pseudomonadati</taxon>
        <taxon>Pseudomonadota</taxon>
        <taxon>Gammaproteobacteria</taxon>
        <taxon>Pseudomonadales</taxon>
        <taxon>Pseudomonadaceae</taxon>
        <taxon>Azotobacter</taxon>
    </lineage>
</organism>
<dbReference type="Proteomes" id="UP000596192">
    <property type="component" value="Plasmid unnamed1"/>
</dbReference>
<evidence type="ECO:0000313" key="1">
    <source>
        <dbReference type="EMBL" id="QQE91280.1"/>
    </source>
</evidence>
<gene>
    <name evidence="1" type="ORF">GKQ51_23150</name>
</gene>
<geneLocation type="plasmid" evidence="1 2">
    <name>unnamed1</name>
</geneLocation>
<protein>
    <submittedName>
        <fullName evidence="1">Uncharacterized protein</fullName>
    </submittedName>
</protein>
<dbReference type="EMBL" id="CP066311">
    <property type="protein sequence ID" value="QQE91280.1"/>
    <property type="molecule type" value="Genomic_DNA"/>
</dbReference>